<dbReference type="Proteomes" id="UP001500604">
    <property type="component" value="Unassembled WGS sequence"/>
</dbReference>
<dbReference type="Gene3D" id="3.90.550.20">
    <property type="match status" value="1"/>
</dbReference>
<evidence type="ECO:0000313" key="2">
    <source>
        <dbReference type="Proteomes" id="UP001500604"/>
    </source>
</evidence>
<dbReference type="EMBL" id="BAABFL010000453">
    <property type="protein sequence ID" value="GAA4651482.1"/>
    <property type="molecule type" value="Genomic_DNA"/>
</dbReference>
<dbReference type="RefSeq" id="WP_345197858.1">
    <property type="nucleotide sequence ID" value="NZ_BAABFL010000453.1"/>
</dbReference>
<comment type="caution">
    <text evidence="1">The sequence shown here is derived from an EMBL/GenBank/DDBJ whole genome shotgun (WGS) entry which is preliminary data.</text>
</comment>
<keyword evidence="2" id="KW-1185">Reference proteome</keyword>
<gene>
    <name evidence="1" type="ORF">GCM10023116_37660</name>
</gene>
<reference evidence="2" key="1">
    <citation type="journal article" date="2019" name="Int. J. Syst. Evol. Microbiol.">
        <title>The Global Catalogue of Microorganisms (GCM) 10K type strain sequencing project: providing services to taxonomists for standard genome sequencing and annotation.</title>
        <authorList>
            <consortium name="The Broad Institute Genomics Platform"/>
            <consortium name="The Broad Institute Genome Sequencing Center for Infectious Disease"/>
            <person name="Wu L."/>
            <person name="Ma J."/>
        </authorList>
    </citation>
    <scope>NUCLEOTIDE SEQUENCE [LARGE SCALE GENOMIC DNA]</scope>
    <source>
        <strain evidence="2">JCM 17805</strain>
    </source>
</reference>
<proteinExistence type="predicted"/>
<name>A0ABP8V939_9GAMM</name>
<accession>A0ABP8V939</accession>
<protein>
    <submittedName>
        <fullName evidence="1">Uncharacterized protein</fullName>
    </submittedName>
</protein>
<sequence length="515" mass="58564">MKVQGKQDSTVIPGNSQQHHKITREAFLRLISLSKQPVDSATCSRKQYDCDDRQQQSKYERAVHTVTEGVSNLVLASDQPSPEIDRVDLESQQCYGMLRDELILKSLFMRLFYASHPSQLDNEDIPSNVFFEWVGNAKISEKNLRNIQHFKALSKFNGINVKVLVDNPMTIAVTEAKMDTMTGMIETITVDQLYKDFHSALIETGCTNANEIFKEFVNRTELHRIGLCNQALRSDYFRLALMYTYGGMHSDIAAPMEDFDPKRGSVEWPLIPLKGKNGLLMRIHEVDMPLPTGAVQKITCPSNNLMASSRQSPMILSMLTYMLKQESILEKGNMSETSVKTISNQPYKINDHDMMRLYQCRKTHAIRFFTNFTLSLTRNALKHQLALELQTNIENIPNLLIELSINIAKPQIEQKCTEEISREDRLKRCSVRFFAVSKTLGGGGDAIKEFLGPNKLYKDGLTFVTESGFPFPKYAPTIANMQERRNMTNITIGGDGSWFGTIPNPKYVDDLQIKY</sequence>
<evidence type="ECO:0000313" key="1">
    <source>
        <dbReference type="EMBL" id="GAA4651482.1"/>
    </source>
</evidence>
<organism evidence="1 2">
    <name type="scientific">Kistimonas scapharcae</name>
    <dbReference type="NCBI Taxonomy" id="1036133"/>
    <lineage>
        <taxon>Bacteria</taxon>
        <taxon>Pseudomonadati</taxon>
        <taxon>Pseudomonadota</taxon>
        <taxon>Gammaproteobacteria</taxon>
        <taxon>Oceanospirillales</taxon>
        <taxon>Endozoicomonadaceae</taxon>
        <taxon>Kistimonas</taxon>
    </lineage>
</organism>
<dbReference type="SUPFAM" id="SSF53448">
    <property type="entry name" value="Nucleotide-diphospho-sugar transferases"/>
    <property type="match status" value="1"/>
</dbReference>
<dbReference type="InterPro" id="IPR029044">
    <property type="entry name" value="Nucleotide-diphossugar_trans"/>
</dbReference>